<dbReference type="GO" id="GO:0008270">
    <property type="term" value="F:zinc ion binding"/>
    <property type="evidence" value="ECO:0007669"/>
    <property type="project" value="UniProtKB-KW"/>
</dbReference>
<dbReference type="Pfam" id="PF01436">
    <property type="entry name" value="NHL"/>
    <property type="match status" value="2"/>
</dbReference>
<sequence>MLTEYFENVEEARIQIDHKIWHIKQVLDKRQLELNWNLDNINSGITNQTKIAKIRIDWVDKEVCKLIKTLGNIEIETIQDKTNNGNIKMDNLFRFWGIKKGKNEPIKESDYMTMKRPKKRSKSTSDITTTQYPNSPGDGERVLPTAPTGQDLYTLMEGLNKQVIKGDNPTQEINEYKEPIGQDVDDYKPIDLIKSKQLIRKDISQYRMPISQDVALYTQMFPINSKTSVKRSISTKDINEYKTYQEDMRKSLDFTDEVLPISPGLESNEFKWKSEELLNSPIYEVIDEKYFTRERKLWGTLGSKRKREVKKEIRILDLPVIATCTQGKRLGQLDKPKGVAVSENGRIFVAEKVNNRIQVFTSEAKYISSFGEKSGPNKMQGPYGVCIRKDAVYVTLTNQHAIQMYTTEGVFIKQKGREGREDGRLKLPTGIDCDKSRGKVFVCDTGNNRIQIFDKELKFIKVLHKIKLDRPLDIKVVRYGDFYVLDRSQSCVHLFNSLGELQAEVIDTIFHINLLNPLYLTISPEDYIILSDYSNHCIHLFSSGGELMWTLGDEGKGKPLEEPRGVACDSRGRLITVCNKKKDALQIFQI</sequence>
<evidence type="ECO:0000313" key="4">
    <source>
        <dbReference type="EMBL" id="KAI6649170.1"/>
    </source>
</evidence>
<dbReference type="Proteomes" id="UP001165289">
    <property type="component" value="Unassembled WGS sequence"/>
</dbReference>
<dbReference type="EMBL" id="JAKMXF010000321">
    <property type="protein sequence ID" value="KAI6649170.1"/>
    <property type="molecule type" value="Genomic_DNA"/>
</dbReference>
<keyword evidence="5" id="KW-1185">Reference proteome</keyword>
<evidence type="ECO:0000256" key="3">
    <source>
        <dbReference type="SAM" id="MobiDB-lite"/>
    </source>
</evidence>
<dbReference type="PROSITE" id="PS51125">
    <property type="entry name" value="NHL"/>
    <property type="match status" value="2"/>
</dbReference>
<evidence type="ECO:0000313" key="5">
    <source>
        <dbReference type="Proteomes" id="UP001165289"/>
    </source>
</evidence>
<dbReference type="GO" id="GO:0061630">
    <property type="term" value="F:ubiquitin protein ligase activity"/>
    <property type="evidence" value="ECO:0007669"/>
    <property type="project" value="TreeGrafter"/>
</dbReference>
<dbReference type="PANTHER" id="PTHR24104">
    <property type="entry name" value="E3 UBIQUITIN-PROTEIN LIGASE NHLRC1-RELATED"/>
    <property type="match status" value="1"/>
</dbReference>
<dbReference type="InterPro" id="IPR050952">
    <property type="entry name" value="TRIM-NHL_E3_ligases"/>
</dbReference>
<gene>
    <name evidence="4" type="ORF">LOD99_11539</name>
</gene>
<dbReference type="Gene3D" id="2.120.10.30">
    <property type="entry name" value="TolB, C-terminal domain"/>
    <property type="match status" value="1"/>
</dbReference>
<dbReference type="GO" id="GO:0000209">
    <property type="term" value="P:protein polyubiquitination"/>
    <property type="evidence" value="ECO:0007669"/>
    <property type="project" value="TreeGrafter"/>
</dbReference>
<feature type="repeat" description="NHL" evidence="2">
    <location>
        <begin position="412"/>
        <end position="456"/>
    </location>
</feature>
<dbReference type="InterPro" id="IPR011042">
    <property type="entry name" value="6-blade_b-propeller_TolB-like"/>
</dbReference>
<name>A0AAV7JJS3_9METZ</name>
<dbReference type="SUPFAM" id="SSF101898">
    <property type="entry name" value="NHL repeat"/>
    <property type="match status" value="1"/>
</dbReference>
<evidence type="ECO:0000256" key="1">
    <source>
        <dbReference type="ARBA" id="ARBA00022737"/>
    </source>
</evidence>
<organism evidence="4 5">
    <name type="scientific">Oopsacas minuta</name>
    <dbReference type="NCBI Taxonomy" id="111878"/>
    <lineage>
        <taxon>Eukaryota</taxon>
        <taxon>Metazoa</taxon>
        <taxon>Porifera</taxon>
        <taxon>Hexactinellida</taxon>
        <taxon>Hexasterophora</taxon>
        <taxon>Lyssacinosida</taxon>
        <taxon>Leucopsacidae</taxon>
        <taxon>Oopsacas</taxon>
    </lineage>
</organism>
<reference evidence="4 5" key="1">
    <citation type="journal article" date="2023" name="BMC Biol.">
        <title>The compact genome of the sponge Oopsacas minuta (Hexactinellida) is lacking key metazoan core genes.</title>
        <authorList>
            <person name="Santini S."/>
            <person name="Schenkelaars Q."/>
            <person name="Jourda C."/>
            <person name="Duchesne M."/>
            <person name="Belahbib H."/>
            <person name="Rocher C."/>
            <person name="Selva M."/>
            <person name="Riesgo A."/>
            <person name="Vervoort M."/>
            <person name="Leys S.P."/>
            <person name="Kodjabachian L."/>
            <person name="Le Bivic A."/>
            <person name="Borchiellini C."/>
            <person name="Claverie J.M."/>
            <person name="Renard E."/>
        </authorList>
    </citation>
    <scope>NUCLEOTIDE SEQUENCE [LARGE SCALE GENOMIC DNA]</scope>
    <source>
        <strain evidence="4">SPO-2</strain>
    </source>
</reference>
<dbReference type="GO" id="GO:0043161">
    <property type="term" value="P:proteasome-mediated ubiquitin-dependent protein catabolic process"/>
    <property type="evidence" value="ECO:0007669"/>
    <property type="project" value="TreeGrafter"/>
</dbReference>
<protein>
    <submittedName>
        <fullName evidence="4">PEP-CTERM domain protein</fullName>
    </submittedName>
</protein>
<proteinExistence type="predicted"/>
<feature type="region of interest" description="Disordered" evidence="3">
    <location>
        <begin position="113"/>
        <end position="146"/>
    </location>
</feature>
<dbReference type="CDD" id="cd05819">
    <property type="entry name" value="NHL"/>
    <property type="match status" value="1"/>
</dbReference>
<feature type="repeat" description="NHL" evidence="2">
    <location>
        <begin position="327"/>
        <end position="363"/>
    </location>
</feature>
<evidence type="ECO:0000256" key="2">
    <source>
        <dbReference type="PROSITE-ProRule" id="PRU00504"/>
    </source>
</evidence>
<dbReference type="PANTHER" id="PTHR24104:SF25">
    <property type="entry name" value="PROTEIN LIN-41"/>
    <property type="match status" value="1"/>
</dbReference>
<accession>A0AAV7JJS3</accession>
<dbReference type="AlphaFoldDB" id="A0AAV7JJS3"/>
<keyword evidence="1" id="KW-0677">Repeat</keyword>
<comment type="caution">
    <text evidence="4">The sequence shown here is derived from an EMBL/GenBank/DDBJ whole genome shotgun (WGS) entry which is preliminary data.</text>
</comment>
<feature type="compositionally biased region" description="Polar residues" evidence="3">
    <location>
        <begin position="124"/>
        <end position="134"/>
    </location>
</feature>
<dbReference type="InterPro" id="IPR001258">
    <property type="entry name" value="NHL_repeat"/>
</dbReference>